<protein>
    <submittedName>
        <fullName evidence="1">Uncharacterized protein</fullName>
    </submittedName>
</protein>
<dbReference type="PANTHER" id="PTHR35020">
    <property type="entry name" value="N-ACETYLGLUCOSAMINE-INDUCED PROTEIN 1"/>
    <property type="match status" value="1"/>
</dbReference>
<gene>
    <name evidence="1" type="ORF">PtA15_9A475</name>
</gene>
<dbReference type="Pfam" id="PF12239">
    <property type="entry name" value="DUF3605"/>
    <property type="match status" value="1"/>
</dbReference>
<dbReference type="EMBL" id="CP110429">
    <property type="protein sequence ID" value="WAQ88348.1"/>
    <property type="molecule type" value="Genomic_DNA"/>
</dbReference>
<dbReference type="GeneID" id="77813582"/>
<dbReference type="InterPro" id="IPR022036">
    <property type="entry name" value="DUF3605"/>
</dbReference>
<name>A0ABY7CVI2_9BASI</name>
<dbReference type="RefSeq" id="XP_053023903.1">
    <property type="nucleotide sequence ID" value="XM_053172687.1"/>
</dbReference>
<keyword evidence="2" id="KW-1185">Reference proteome</keyword>
<organism evidence="1 2">
    <name type="scientific">Puccinia triticina</name>
    <dbReference type="NCBI Taxonomy" id="208348"/>
    <lineage>
        <taxon>Eukaryota</taxon>
        <taxon>Fungi</taxon>
        <taxon>Dikarya</taxon>
        <taxon>Basidiomycota</taxon>
        <taxon>Pucciniomycotina</taxon>
        <taxon>Pucciniomycetes</taxon>
        <taxon>Pucciniales</taxon>
        <taxon>Pucciniaceae</taxon>
        <taxon>Puccinia</taxon>
    </lineage>
</organism>
<evidence type="ECO:0000313" key="2">
    <source>
        <dbReference type="Proteomes" id="UP001164743"/>
    </source>
</evidence>
<proteinExistence type="predicted"/>
<reference evidence="1" key="1">
    <citation type="submission" date="2022-10" db="EMBL/GenBank/DDBJ databases">
        <title>Puccinia triticina Genome sequencing and assembly.</title>
        <authorList>
            <person name="Li C."/>
        </authorList>
    </citation>
    <scope>NUCLEOTIDE SEQUENCE</scope>
    <source>
        <strain evidence="1">Pt15</strain>
    </source>
</reference>
<sequence length="310" mass="35622">MISTTSPLPQSRPFPQEYNSQLMINRTPAHEQSATTTRREMNSDYEELAVPTINPYNETPSREPFNIDPDLVRILTKNQAIIERSAPRFVISSIRPGDIDRSLIHIIALTRLDRLGRLHESESLYFHDFSRIVKHKYGSSCRYLKTRLNFHPNPVTGGPNDIQFFCADGSLRDWLDYRVTKNEWPYAIPHEYQHMVVWSRLPLLDPSQARTATELSDAHEVGLSGFENLSPEFVALLDIAGLNTHNRFTSSPENPPPPASGGRLDTQIRRFVAARWPREQGFVDSMWFLNPVHLQSCPQLPHFHVFVKKI</sequence>
<evidence type="ECO:0000313" key="1">
    <source>
        <dbReference type="EMBL" id="WAQ88348.1"/>
    </source>
</evidence>
<dbReference type="Proteomes" id="UP001164743">
    <property type="component" value="Chromosome 9A"/>
</dbReference>
<dbReference type="PANTHER" id="PTHR35020:SF2">
    <property type="entry name" value="N-ACETYLGLUCOSAMINE-INDUCED PROTEIN 1"/>
    <property type="match status" value="1"/>
</dbReference>
<accession>A0ABY7CVI2</accession>